<accession>A0A804QZT4</accession>
<proteinExistence type="predicted"/>
<dbReference type="Gramene" id="Zm00001eb368180_T001">
    <property type="protein sequence ID" value="Zm00001eb368180_P001"/>
    <property type="gene ID" value="Zm00001eb368180"/>
</dbReference>
<protein>
    <submittedName>
        <fullName evidence="2">Uncharacterized protein</fullName>
    </submittedName>
</protein>
<evidence type="ECO:0000313" key="3">
    <source>
        <dbReference type="Proteomes" id="UP000007305"/>
    </source>
</evidence>
<dbReference type="EnsemblPlants" id="Zm00001eb368180_T001">
    <property type="protein sequence ID" value="Zm00001eb368180_P001"/>
    <property type="gene ID" value="Zm00001eb368180"/>
</dbReference>
<name>A0A804QZT4_MAIZE</name>
<dbReference type="PANTHER" id="PTHR44947">
    <property type="entry name" value="OS05G0501001 PROTEIN"/>
    <property type="match status" value="1"/>
</dbReference>
<evidence type="ECO:0000313" key="2">
    <source>
        <dbReference type="EnsemblPlants" id="Zm00001eb368180_P001"/>
    </source>
</evidence>
<organism evidence="2 3">
    <name type="scientific">Zea mays</name>
    <name type="common">Maize</name>
    <dbReference type="NCBI Taxonomy" id="4577"/>
    <lineage>
        <taxon>Eukaryota</taxon>
        <taxon>Viridiplantae</taxon>
        <taxon>Streptophyta</taxon>
        <taxon>Embryophyta</taxon>
        <taxon>Tracheophyta</taxon>
        <taxon>Spermatophyta</taxon>
        <taxon>Magnoliopsida</taxon>
        <taxon>Liliopsida</taxon>
        <taxon>Poales</taxon>
        <taxon>Poaceae</taxon>
        <taxon>PACMAD clade</taxon>
        <taxon>Panicoideae</taxon>
        <taxon>Andropogonodae</taxon>
        <taxon>Andropogoneae</taxon>
        <taxon>Tripsacinae</taxon>
        <taxon>Zea</taxon>
    </lineage>
</organism>
<feature type="region of interest" description="Disordered" evidence="1">
    <location>
        <begin position="77"/>
        <end position="105"/>
    </location>
</feature>
<reference evidence="3" key="1">
    <citation type="journal article" date="2009" name="Science">
        <title>The B73 maize genome: complexity, diversity, and dynamics.</title>
        <authorList>
            <person name="Schnable P.S."/>
            <person name="Ware D."/>
            <person name="Fulton R.S."/>
            <person name="Stein J.C."/>
            <person name="Wei F."/>
            <person name="Pasternak S."/>
            <person name="Liang C."/>
            <person name="Zhang J."/>
            <person name="Fulton L."/>
            <person name="Graves T.A."/>
            <person name="Minx P."/>
            <person name="Reily A.D."/>
            <person name="Courtney L."/>
            <person name="Kruchowski S.S."/>
            <person name="Tomlinson C."/>
            <person name="Strong C."/>
            <person name="Delehaunty K."/>
            <person name="Fronick C."/>
            <person name="Courtney B."/>
            <person name="Rock S.M."/>
            <person name="Belter E."/>
            <person name="Du F."/>
            <person name="Kim K."/>
            <person name="Abbott R.M."/>
            <person name="Cotton M."/>
            <person name="Levy A."/>
            <person name="Marchetto P."/>
            <person name="Ochoa K."/>
            <person name="Jackson S.M."/>
            <person name="Gillam B."/>
            <person name="Chen W."/>
            <person name="Yan L."/>
            <person name="Higginbotham J."/>
            <person name="Cardenas M."/>
            <person name="Waligorski J."/>
            <person name="Applebaum E."/>
            <person name="Phelps L."/>
            <person name="Falcone J."/>
            <person name="Kanchi K."/>
            <person name="Thane T."/>
            <person name="Scimone A."/>
            <person name="Thane N."/>
            <person name="Henke J."/>
            <person name="Wang T."/>
            <person name="Ruppert J."/>
            <person name="Shah N."/>
            <person name="Rotter K."/>
            <person name="Hodges J."/>
            <person name="Ingenthron E."/>
            <person name="Cordes M."/>
            <person name="Kohlberg S."/>
            <person name="Sgro J."/>
            <person name="Delgado B."/>
            <person name="Mead K."/>
            <person name="Chinwalla A."/>
            <person name="Leonard S."/>
            <person name="Crouse K."/>
            <person name="Collura K."/>
            <person name="Kudrna D."/>
            <person name="Currie J."/>
            <person name="He R."/>
            <person name="Angelova A."/>
            <person name="Rajasekar S."/>
            <person name="Mueller T."/>
            <person name="Lomeli R."/>
            <person name="Scara G."/>
            <person name="Ko A."/>
            <person name="Delaney K."/>
            <person name="Wissotski M."/>
            <person name="Lopez G."/>
            <person name="Campos D."/>
            <person name="Braidotti M."/>
            <person name="Ashley E."/>
            <person name="Golser W."/>
            <person name="Kim H."/>
            <person name="Lee S."/>
            <person name="Lin J."/>
            <person name="Dujmic Z."/>
            <person name="Kim W."/>
            <person name="Talag J."/>
            <person name="Zuccolo A."/>
            <person name="Fan C."/>
            <person name="Sebastian A."/>
            <person name="Kramer M."/>
            <person name="Spiegel L."/>
            <person name="Nascimento L."/>
            <person name="Zutavern T."/>
            <person name="Miller B."/>
            <person name="Ambroise C."/>
            <person name="Muller S."/>
            <person name="Spooner W."/>
            <person name="Narechania A."/>
            <person name="Ren L."/>
            <person name="Wei S."/>
            <person name="Kumari S."/>
            <person name="Faga B."/>
            <person name="Levy M.J."/>
            <person name="McMahan L."/>
            <person name="Van Buren P."/>
            <person name="Vaughn M.W."/>
            <person name="Ying K."/>
            <person name="Yeh C.-T."/>
            <person name="Emrich S.J."/>
            <person name="Jia Y."/>
            <person name="Kalyanaraman A."/>
            <person name="Hsia A.-P."/>
            <person name="Barbazuk W.B."/>
            <person name="Baucom R.S."/>
            <person name="Brutnell T.P."/>
            <person name="Carpita N.C."/>
            <person name="Chaparro C."/>
            <person name="Chia J.-M."/>
            <person name="Deragon J.-M."/>
            <person name="Estill J.C."/>
            <person name="Fu Y."/>
            <person name="Jeddeloh J.A."/>
            <person name="Han Y."/>
            <person name="Lee H."/>
            <person name="Li P."/>
            <person name="Lisch D.R."/>
            <person name="Liu S."/>
            <person name="Liu Z."/>
            <person name="Nagel D.H."/>
            <person name="McCann M.C."/>
            <person name="SanMiguel P."/>
            <person name="Myers A.M."/>
            <person name="Nettleton D."/>
            <person name="Nguyen J."/>
            <person name="Penning B.W."/>
            <person name="Ponnala L."/>
            <person name="Schneider K.L."/>
            <person name="Schwartz D.C."/>
            <person name="Sharma A."/>
            <person name="Soderlund C."/>
            <person name="Springer N.M."/>
            <person name="Sun Q."/>
            <person name="Wang H."/>
            <person name="Waterman M."/>
            <person name="Westerman R."/>
            <person name="Wolfgruber T.K."/>
            <person name="Yang L."/>
            <person name="Yu Y."/>
            <person name="Zhang L."/>
            <person name="Zhou S."/>
            <person name="Zhu Q."/>
            <person name="Bennetzen J.L."/>
            <person name="Dawe R.K."/>
            <person name="Jiang J."/>
            <person name="Jiang N."/>
            <person name="Presting G.G."/>
            <person name="Wessler S.R."/>
            <person name="Aluru S."/>
            <person name="Martienssen R.A."/>
            <person name="Clifton S.W."/>
            <person name="McCombie W.R."/>
            <person name="Wing R.A."/>
            <person name="Wilson R.K."/>
        </authorList>
    </citation>
    <scope>NUCLEOTIDE SEQUENCE [LARGE SCALE GENOMIC DNA]</scope>
    <source>
        <strain evidence="3">cv. B73</strain>
    </source>
</reference>
<dbReference type="InParanoid" id="A0A804QZT4"/>
<sequence length="141" mass="15779">MHTPATSHLHQALHYGREMLVTLLHLRHWLYSLGGFLSYQRFLSYLQPPFSPLSQDPEPSSEDFYFVGSSQNFGSFSPTPAPFSKGTPPAISAAGSKKNDIDDDNDVEVDRSATHDEVRLASAWLNHSTDPIDGYGLWQEE</sequence>
<dbReference type="Proteomes" id="UP000007305">
    <property type="component" value="Chromosome 8"/>
</dbReference>
<dbReference type="PANTHER" id="PTHR44947:SF1">
    <property type="entry name" value="OS11G0303800 PROTEIN"/>
    <property type="match status" value="1"/>
</dbReference>
<keyword evidence="3" id="KW-1185">Reference proteome</keyword>
<reference evidence="2" key="2">
    <citation type="submission" date="2019-07" db="EMBL/GenBank/DDBJ databases">
        <authorList>
            <person name="Seetharam A."/>
            <person name="Woodhouse M."/>
            <person name="Cannon E."/>
        </authorList>
    </citation>
    <scope>NUCLEOTIDE SEQUENCE [LARGE SCALE GENOMIC DNA]</scope>
    <source>
        <strain evidence="2">cv. B73</strain>
    </source>
</reference>
<evidence type="ECO:0000256" key="1">
    <source>
        <dbReference type="SAM" id="MobiDB-lite"/>
    </source>
</evidence>
<reference evidence="2" key="3">
    <citation type="submission" date="2021-05" db="UniProtKB">
        <authorList>
            <consortium name="EnsemblPlants"/>
        </authorList>
    </citation>
    <scope>IDENTIFICATION</scope>
    <source>
        <strain evidence="2">cv. B73</strain>
    </source>
</reference>
<dbReference type="AlphaFoldDB" id="A0A804QZT4"/>